<dbReference type="Pfam" id="PF03775">
    <property type="entry name" value="MinC_C"/>
    <property type="match status" value="1"/>
</dbReference>
<name>D7CL90_SYNLT</name>
<feature type="domain" description="Septum formation inhibitor MinC N-terminal" evidence="9">
    <location>
        <begin position="11"/>
        <end position="75"/>
    </location>
</feature>
<dbReference type="KEGG" id="slp:Slip_0694"/>
<gene>
    <name evidence="7" type="primary">minC</name>
    <name evidence="10" type="ordered locus">Slip_0694</name>
</gene>
<feature type="domain" description="Septum formation inhibitor MinC C-terminal" evidence="8">
    <location>
        <begin position="119"/>
        <end position="219"/>
    </location>
</feature>
<dbReference type="SUPFAM" id="SSF63848">
    <property type="entry name" value="Cell-division inhibitor MinC, C-terminal domain"/>
    <property type="match status" value="1"/>
</dbReference>
<sequence>MSRSEVLVGGNQRGIVIRLDPSEDFLSLKKHLKEKVESIDEALRGSPVELDIGQKILTRNELRELGEILAQKGLHLKGILGRYTQHESTDEATAEKKSPLFKVLTKEKEIAFSRETVLIRQNLRSGQRIKHSGNIVLMGDVNPGAEVIAGGSIIVIGSLRGMAHAGVGGDTEAVVAALKLQPTQLRIADHITRSPDGAGEMWSEEPEIAHIKDGKVVIEKFKI</sequence>
<accession>D7CL90</accession>
<dbReference type="OrthoDB" id="9790810at2"/>
<keyword evidence="2 7" id="KW-0132">Cell division</keyword>
<dbReference type="GO" id="GO:0051302">
    <property type="term" value="P:regulation of cell division"/>
    <property type="evidence" value="ECO:0007669"/>
    <property type="project" value="InterPro"/>
</dbReference>
<comment type="subunit">
    <text evidence="6 7">Interacts with MinD and FtsZ.</text>
</comment>
<dbReference type="EMBL" id="CP002048">
    <property type="protein sequence ID" value="ADI01475.1"/>
    <property type="molecule type" value="Genomic_DNA"/>
</dbReference>
<keyword evidence="4 7" id="KW-0131">Cell cycle</keyword>
<dbReference type="Proteomes" id="UP000000378">
    <property type="component" value="Chromosome"/>
</dbReference>
<comment type="similarity">
    <text evidence="1 7">Belongs to the MinC family.</text>
</comment>
<evidence type="ECO:0000313" key="10">
    <source>
        <dbReference type="EMBL" id="ADI01475.1"/>
    </source>
</evidence>
<evidence type="ECO:0000256" key="5">
    <source>
        <dbReference type="ARBA" id="ARBA00025606"/>
    </source>
</evidence>
<organism evidence="10 11">
    <name type="scientific">Syntrophothermus lipocalidus (strain DSM 12680 / TGB-C1)</name>
    <dbReference type="NCBI Taxonomy" id="643648"/>
    <lineage>
        <taxon>Bacteria</taxon>
        <taxon>Bacillati</taxon>
        <taxon>Bacillota</taxon>
        <taxon>Clostridia</taxon>
        <taxon>Eubacteriales</taxon>
        <taxon>Syntrophomonadaceae</taxon>
        <taxon>Syntrophothermus</taxon>
    </lineage>
</organism>
<dbReference type="GO" id="GO:0000917">
    <property type="term" value="P:division septum assembly"/>
    <property type="evidence" value="ECO:0007669"/>
    <property type="project" value="UniProtKB-KW"/>
</dbReference>
<keyword evidence="3 7" id="KW-0717">Septation</keyword>
<dbReference type="GO" id="GO:0000902">
    <property type="term" value="P:cell morphogenesis"/>
    <property type="evidence" value="ECO:0007669"/>
    <property type="project" value="InterPro"/>
</dbReference>
<evidence type="ECO:0000259" key="8">
    <source>
        <dbReference type="Pfam" id="PF03775"/>
    </source>
</evidence>
<dbReference type="STRING" id="643648.Slip_0694"/>
<dbReference type="Pfam" id="PF05209">
    <property type="entry name" value="MinC_N"/>
    <property type="match status" value="1"/>
</dbReference>
<evidence type="ECO:0000256" key="3">
    <source>
        <dbReference type="ARBA" id="ARBA00023210"/>
    </source>
</evidence>
<dbReference type="Gene3D" id="2.160.20.70">
    <property type="match status" value="1"/>
</dbReference>
<dbReference type="HAMAP" id="MF_00267">
    <property type="entry name" value="MinC"/>
    <property type="match status" value="1"/>
</dbReference>
<dbReference type="InterPro" id="IPR013033">
    <property type="entry name" value="MinC"/>
</dbReference>
<evidence type="ECO:0000256" key="7">
    <source>
        <dbReference type="HAMAP-Rule" id="MF_00267"/>
    </source>
</evidence>
<dbReference type="Gene3D" id="3.30.160.540">
    <property type="match status" value="1"/>
</dbReference>
<dbReference type="RefSeq" id="WP_013174877.1">
    <property type="nucleotide sequence ID" value="NC_014220.1"/>
</dbReference>
<dbReference type="PANTHER" id="PTHR34108:SF1">
    <property type="entry name" value="SEPTUM SITE-DETERMINING PROTEIN MINC"/>
    <property type="match status" value="1"/>
</dbReference>
<dbReference type="NCBIfam" id="TIGR01222">
    <property type="entry name" value="minC"/>
    <property type="match status" value="1"/>
</dbReference>
<evidence type="ECO:0000256" key="6">
    <source>
        <dbReference type="ARBA" id="ARBA00046874"/>
    </source>
</evidence>
<dbReference type="AlphaFoldDB" id="D7CL90"/>
<reference evidence="11" key="1">
    <citation type="journal article" date="2010" name="Stand. Genomic Sci.">
        <title>Complete genome sequence of Syntrophothermus lipocalidus type strain (TGB-C1T).</title>
        <authorList>
            <consortium name="US DOE Joint Genome Institute (JGI-PGF)"/>
            <person name="Djao O."/>
            <person name="Zhang X."/>
            <person name="Lucas S."/>
            <person name="Lapidus A."/>
            <person name="Glavina Del Rio T."/>
            <person name="Nolan M."/>
            <person name="Tice H."/>
            <person name="Cheng J."/>
            <person name="Han C."/>
            <person name="Tapia R."/>
            <person name="Goodwin L."/>
            <person name="Pitluck S."/>
            <person name="Liolios K."/>
            <person name="Ivanova N."/>
            <person name="Mavromatis K."/>
            <person name="Mikhailova N."/>
            <person name="Ovchinnikova G."/>
            <person name="Pati A."/>
            <person name="Brambilla E."/>
            <person name="Chen A."/>
            <person name="Palaniappan K."/>
            <person name="Land M."/>
            <person name="Hauser L."/>
            <person name="Chang Y."/>
            <person name="Jeffries C."/>
            <person name="Rohde M."/>
            <person name="Sikorski J."/>
            <person name="Spring S."/>
            <person name="Goker M."/>
            <person name="Detter J."/>
            <person name="Woyke T."/>
            <person name="Bristow J."/>
            <person name="Eisen J."/>
            <person name="Markowitz V."/>
            <person name="Hugenholtz P."/>
            <person name="Kyrpides N."/>
            <person name="Klenk H."/>
        </authorList>
    </citation>
    <scope>NUCLEOTIDE SEQUENCE [LARGE SCALE GENOMIC DNA]</scope>
    <source>
        <strain evidence="11">DSM 12680 / TGB-C1</strain>
    </source>
</reference>
<keyword evidence="11" id="KW-1185">Reference proteome</keyword>
<dbReference type="InterPro" id="IPR016098">
    <property type="entry name" value="CAP/MinC_C"/>
</dbReference>
<evidence type="ECO:0000256" key="1">
    <source>
        <dbReference type="ARBA" id="ARBA00006291"/>
    </source>
</evidence>
<dbReference type="PANTHER" id="PTHR34108">
    <property type="entry name" value="SEPTUM SITE-DETERMINING PROTEIN MINC"/>
    <property type="match status" value="1"/>
</dbReference>
<dbReference type="InterPro" id="IPR007874">
    <property type="entry name" value="MinC_N"/>
</dbReference>
<evidence type="ECO:0000313" key="11">
    <source>
        <dbReference type="Proteomes" id="UP000000378"/>
    </source>
</evidence>
<dbReference type="eggNOG" id="COG0850">
    <property type="taxonomic scope" value="Bacteria"/>
</dbReference>
<protein>
    <recommendedName>
        <fullName evidence="7">Probable septum site-determining protein MinC</fullName>
    </recommendedName>
</protein>
<evidence type="ECO:0000259" key="9">
    <source>
        <dbReference type="Pfam" id="PF05209"/>
    </source>
</evidence>
<dbReference type="InterPro" id="IPR036145">
    <property type="entry name" value="MinC_C_sf"/>
</dbReference>
<proteinExistence type="inferred from homology"/>
<dbReference type="GO" id="GO:1901891">
    <property type="term" value="P:regulation of cell septum assembly"/>
    <property type="evidence" value="ECO:0007669"/>
    <property type="project" value="InterPro"/>
</dbReference>
<evidence type="ECO:0000256" key="4">
    <source>
        <dbReference type="ARBA" id="ARBA00023306"/>
    </source>
</evidence>
<evidence type="ECO:0000256" key="2">
    <source>
        <dbReference type="ARBA" id="ARBA00022618"/>
    </source>
</evidence>
<comment type="function">
    <text evidence="5 7">Cell division inhibitor that blocks the formation of polar Z ring septums. Rapidly oscillates between the poles of the cell to destabilize FtsZ filaments that have formed before they mature into polar Z rings. Prevents FtsZ polymerization.</text>
</comment>
<reference evidence="10 11" key="2">
    <citation type="journal article" date="2010" name="Stand. Genomic Sci.">
        <title>Complete genome sequence of Syntrophothermus lipocalidus type strain (TGB-C1).</title>
        <authorList>
            <person name="Djao O.D."/>
            <person name="Zhang X."/>
            <person name="Lucas S."/>
            <person name="Lapidus A."/>
            <person name="Del Rio T.G."/>
            <person name="Nolan M."/>
            <person name="Tice H."/>
            <person name="Cheng J.F."/>
            <person name="Han C."/>
            <person name="Tapia R."/>
            <person name="Goodwin L."/>
            <person name="Pitluck S."/>
            <person name="Liolios K."/>
            <person name="Ivanova N."/>
            <person name="Mavromatis K."/>
            <person name="Mikhailova N."/>
            <person name="Ovchinnikova G."/>
            <person name="Pati A."/>
            <person name="Brambilla E."/>
            <person name="Chen A."/>
            <person name="Palaniappan K."/>
            <person name="Land M."/>
            <person name="Hauser L."/>
            <person name="Chang Y.J."/>
            <person name="Jeffries C.D."/>
            <person name="Rohde M."/>
            <person name="Sikorski J."/>
            <person name="Spring S."/>
            <person name="Goker M."/>
            <person name="Detter J.C."/>
            <person name="Woyke T."/>
            <person name="Bristow J."/>
            <person name="Eisen J.A."/>
            <person name="Markowitz V."/>
            <person name="Hugenholtz P."/>
            <person name="Kyrpides N.C."/>
            <person name="Klenk H.P."/>
        </authorList>
    </citation>
    <scope>NUCLEOTIDE SEQUENCE [LARGE SCALE GENOMIC DNA]</scope>
    <source>
        <strain evidence="11">DSM 12680 / TGB-C1</strain>
    </source>
</reference>
<dbReference type="HOGENOM" id="CLU_048711_0_0_9"/>
<dbReference type="InterPro" id="IPR005526">
    <property type="entry name" value="Septum_form_inhib_MinC_C"/>
</dbReference>